<keyword evidence="4" id="KW-1185">Reference proteome</keyword>
<reference evidence="3 4" key="1">
    <citation type="submission" date="2020-12" db="EMBL/GenBank/DDBJ databases">
        <authorList>
            <person name="Zhou J."/>
        </authorList>
    </citation>
    <scope>NUCLEOTIDE SEQUENCE [LARGE SCALE GENOMIC DNA]</scope>
    <source>
        <strain evidence="3 4">CCUG 61299</strain>
    </source>
</reference>
<dbReference type="AlphaFoldDB" id="A0A7T7S2K9"/>
<evidence type="ECO:0000256" key="1">
    <source>
        <dbReference type="SAM" id="MobiDB-lite"/>
    </source>
</evidence>
<proteinExistence type="predicted"/>
<evidence type="ECO:0000313" key="3">
    <source>
        <dbReference type="EMBL" id="QQM67800.1"/>
    </source>
</evidence>
<dbReference type="RefSeq" id="WP_200276861.1">
    <property type="nucleotide sequence ID" value="NZ_CP066802.1"/>
</dbReference>
<feature type="region of interest" description="Disordered" evidence="1">
    <location>
        <begin position="47"/>
        <end position="81"/>
    </location>
</feature>
<dbReference type="EMBL" id="CP066802">
    <property type="protein sequence ID" value="QQM67800.1"/>
    <property type="molecule type" value="Genomic_DNA"/>
</dbReference>
<evidence type="ECO:0000259" key="2">
    <source>
        <dbReference type="Pfam" id="PF19843"/>
    </source>
</evidence>
<gene>
    <name evidence="3" type="ORF">JG540_02650</name>
</gene>
<accession>A0A7T7S2K9</accession>
<dbReference type="InterPro" id="IPR046281">
    <property type="entry name" value="DUF6318"/>
</dbReference>
<dbReference type="KEGG" id="awe:JG540_02650"/>
<name>A0A7T7S2K9_9ACTO</name>
<feature type="domain" description="DUF6318" evidence="2">
    <location>
        <begin position="80"/>
        <end position="219"/>
    </location>
</feature>
<sequence>MAGVLAVVVLVLPVSACGGNRLPEAKPTLTREEAIARAKERYASAEASASAAGLPWPPTPSASPSAAPSLSPEAQASKDQALATPLPPRLERMDENSPEGAAQAAKYFMLLYTYTFTTGNTQPWQDISEEGCVFCQNVVDNTKAIQDKGDWLEHWHISISRISYIRPAEGDDLHLITLTFSNPGTTRHKADGSTAATNSETDRKLQFGMRYVDGRWVVSRGATAS</sequence>
<feature type="compositionally biased region" description="Low complexity" evidence="1">
    <location>
        <begin position="62"/>
        <end position="77"/>
    </location>
</feature>
<dbReference type="Pfam" id="PF19843">
    <property type="entry name" value="DUF6318"/>
    <property type="match status" value="1"/>
</dbReference>
<evidence type="ECO:0000313" key="4">
    <source>
        <dbReference type="Proteomes" id="UP000595895"/>
    </source>
</evidence>
<organism evidence="3 4">
    <name type="scientific">Actinomyces weissii</name>
    <dbReference type="NCBI Taxonomy" id="675090"/>
    <lineage>
        <taxon>Bacteria</taxon>
        <taxon>Bacillati</taxon>
        <taxon>Actinomycetota</taxon>
        <taxon>Actinomycetes</taxon>
        <taxon>Actinomycetales</taxon>
        <taxon>Actinomycetaceae</taxon>
        <taxon>Actinomyces</taxon>
    </lineage>
</organism>
<protein>
    <recommendedName>
        <fullName evidence="2">DUF6318 domain-containing protein</fullName>
    </recommendedName>
</protein>
<dbReference type="Proteomes" id="UP000595895">
    <property type="component" value="Chromosome"/>
</dbReference>